<protein>
    <submittedName>
        <fullName evidence="1">Uncharacterized protein</fullName>
    </submittedName>
</protein>
<reference evidence="1" key="1">
    <citation type="submission" date="2023-05" db="EMBL/GenBank/DDBJ databases">
        <title>Nepenthes gracilis genome sequencing.</title>
        <authorList>
            <person name="Fukushima K."/>
        </authorList>
    </citation>
    <scope>NUCLEOTIDE SEQUENCE</scope>
    <source>
        <strain evidence="1">SING2019-196</strain>
    </source>
</reference>
<name>A0AAD3SLX0_NEPGR</name>
<dbReference type="EMBL" id="BSYO01000013">
    <property type="protein sequence ID" value="GMH14180.1"/>
    <property type="molecule type" value="Genomic_DNA"/>
</dbReference>
<accession>A0AAD3SLX0</accession>
<dbReference type="Proteomes" id="UP001279734">
    <property type="component" value="Unassembled WGS sequence"/>
</dbReference>
<gene>
    <name evidence="1" type="ORF">Nepgr_016021</name>
</gene>
<keyword evidence="2" id="KW-1185">Reference proteome</keyword>
<sequence length="78" mass="8852">MVELLLLISSYSFHQTREMRNTVLVGQPLVLEEELALEISMDCQQTFISLAGVQCSCSKLERWGRGIFLGLPKCLCKF</sequence>
<proteinExistence type="predicted"/>
<organism evidence="1 2">
    <name type="scientific">Nepenthes gracilis</name>
    <name type="common">Slender pitcher plant</name>
    <dbReference type="NCBI Taxonomy" id="150966"/>
    <lineage>
        <taxon>Eukaryota</taxon>
        <taxon>Viridiplantae</taxon>
        <taxon>Streptophyta</taxon>
        <taxon>Embryophyta</taxon>
        <taxon>Tracheophyta</taxon>
        <taxon>Spermatophyta</taxon>
        <taxon>Magnoliopsida</taxon>
        <taxon>eudicotyledons</taxon>
        <taxon>Gunneridae</taxon>
        <taxon>Pentapetalae</taxon>
        <taxon>Caryophyllales</taxon>
        <taxon>Nepenthaceae</taxon>
        <taxon>Nepenthes</taxon>
    </lineage>
</organism>
<evidence type="ECO:0000313" key="1">
    <source>
        <dbReference type="EMBL" id="GMH14180.1"/>
    </source>
</evidence>
<comment type="caution">
    <text evidence="1">The sequence shown here is derived from an EMBL/GenBank/DDBJ whole genome shotgun (WGS) entry which is preliminary data.</text>
</comment>
<dbReference type="AlphaFoldDB" id="A0AAD3SLX0"/>
<evidence type="ECO:0000313" key="2">
    <source>
        <dbReference type="Proteomes" id="UP001279734"/>
    </source>
</evidence>